<dbReference type="PANTHER" id="PTHR46140">
    <property type="entry name" value="VACUOLAR TRANSPORTER CHAPERONE 1-RELATED"/>
    <property type="match status" value="1"/>
</dbReference>
<evidence type="ECO:0000256" key="5">
    <source>
        <dbReference type="SAM" id="MobiDB-lite"/>
    </source>
</evidence>
<dbReference type="Pfam" id="PF02656">
    <property type="entry name" value="DUF202"/>
    <property type="match status" value="1"/>
</dbReference>
<feature type="transmembrane region" description="Helical" evidence="6">
    <location>
        <begin position="309"/>
        <end position="330"/>
    </location>
</feature>
<proteinExistence type="predicted"/>
<evidence type="ECO:0000259" key="7">
    <source>
        <dbReference type="Pfam" id="PF02656"/>
    </source>
</evidence>
<keyword evidence="4 6" id="KW-0472">Membrane</keyword>
<dbReference type="GO" id="GO:0012505">
    <property type="term" value="C:endomembrane system"/>
    <property type="evidence" value="ECO:0007669"/>
    <property type="project" value="UniProtKB-SubCell"/>
</dbReference>
<feature type="transmembrane region" description="Helical" evidence="6">
    <location>
        <begin position="267"/>
        <end position="288"/>
    </location>
</feature>
<feature type="compositionally biased region" description="Basic residues" evidence="5">
    <location>
        <begin position="109"/>
        <end position="122"/>
    </location>
</feature>
<feature type="compositionally biased region" description="Basic and acidic residues" evidence="5">
    <location>
        <begin position="210"/>
        <end position="219"/>
    </location>
</feature>
<keyword evidence="9" id="KW-1185">Reference proteome</keyword>
<feature type="region of interest" description="Disordered" evidence="5">
    <location>
        <begin position="1"/>
        <end position="170"/>
    </location>
</feature>
<dbReference type="InterPro" id="IPR051572">
    <property type="entry name" value="VTC_Complex_Subunit"/>
</dbReference>
<feature type="region of interest" description="Disordered" evidence="5">
    <location>
        <begin position="186"/>
        <end position="219"/>
    </location>
</feature>
<dbReference type="AlphaFoldDB" id="A0AAN7YP64"/>
<comment type="subcellular location">
    <subcellularLocation>
        <location evidence="1">Endomembrane system</location>
        <topology evidence="1">Multi-pass membrane protein</topology>
    </subcellularLocation>
</comment>
<comment type="caution">
    <text evidence="8">The sequence shown here is derived from an EMBL/GenBank/DDBJ whole genome shotgun (WGS) entry which is preliminary data.</text>
</comment>
<keyword evidence="3 6" id="KW-1133">Transmembrane helix</keyword>
<evidence type="ECO:0000256" key="1">
    <source>
        <dbReference type="ARBA" id="ARBA00004127"/>
    </source>
</evidence>
<organism evidence="8 9">
    <name type="scientific">Dictyostelium firmibasis</name>
    <dbReference type="NCBI Taxonomy" id="79012"/>
    <lineage>
        <taxon>Eukaryota</taxon>
        <taxon>Amoebozoa</taxon>
        <taxon>Evosea</taxon>
        <taxon>Eumycetozoa</taxon>
        <taxon>Dictyostelia</taxon>
        <taxon>Dictyosteliales</taxon>
        <taxon>Dictyosteliaceae</taxon>
        <taxon>Dictyostelium</taxon>
    </lineage>
</organism>
<feature type="compositionally biased region" description="Polar residues" evidence="5">
    <location>
        <begin position="156"/>
        <end position="170"/>
    </location>
</feature>
<evidence type="ECO:0000256" key="2">
    <source>
        <dbReference type="ARBA" id="ARBA00022692"/>
    </source>
</evidence>
<feature type="compositionally biased region" description="Basic and acidic residues" evidence="5">
    <location>
        <begin position="69"/>
        <end position="89"/>
    </location>
</feature>
<evidence type="ECO:0000256" key="3">
    <source>
        <dbReference type="ARBA" id="ARBA00022989"/>
    </source>
</evidence>
<evidence type="ECO:0000256" key="4">
    <source>
        <dbReference type="ARBA" id="ARBA00023136"/>
    </source>
</evidence>
<dbReference type="InterPro" id="IPR003807">
    <property type="entry name" value="DUF202"/>
</dbReference>
<feature type="transmembrane region" description="Helical" evidence="6">
    <location>
        <begin position="239"/>
        <end position="261"/>
    </location>
</feature>
<protein>
    <recommendedName>
        <fullName evidence="7">DUF202 domain-containing protein</fullName>
    </recommendedName>
</protein>
<sequence>MDKNEKNNLIDVDTPRNNSDSEDVHNNNDDNNVVLLTPEQQKTLEKHLTPPSIPISDDYNNNNNNKFDLNSDIHHEGGGKGGNKKDKNNKNNNSSEDNEDNSGGDEEKKKKKKKKDKKKNKKNKDQDENVDSEDIDRVVIQSPMLLKSKKGRENYQDNQYSTEMSPMDSNGNVKVLNSATPQIEIDPEMYFDGEKKEKKKKKKNGGGGGNKDKFLTPEERRIKENSKDAKSFFSNERTFLSWIGLTFSLGAIGTAILTWFGSEGVSLATGVFLWAIAMIFMIYSTMQFRRRGHAIRTKTQGPFDDQKGPLSLVAMVVIGVSIYLIFFVVIRPTVNIGTDIGNNSTKSL</sequence>
<evidence type="ECO:0000313" key="8">
    <source>
        <dbReference type="EMBL" id="KAK5578569.1"/>
    </source>
</evidence>
<feature type="domain" description="DUF202" evidence="7">
    <location>
        <begin position="231"/>
        <end position="293"/>
    </location>
</feature>
<reference evidence="8 9" key="1">
    <citation type="submission" date="2023-11" db="EMBL/GenBank/DDBJ databases">
        <title>Dfirmibasis_genome.</title>
        <authorList>
            <person name="Edelbroek B."/>
            <person name="Kjellin J."/>
            <person name="Jerlstrom-Hultqvist J."/>
            <person name="Soderbom F."/>
        </authorList>
    </citation>
    <scope>NUCLEOTIDE SEQUENCE [LARGE SCALE GENOMIC DNA]</scope>
    <source>
        <strain evidence="8 9">TNS-C-14</strain>
    </source>
</reference>
<dbReference type="EMBL" id="JAVFKY010000003">
    <property type="protein sequence ID" value="KAK5578569.1"/>
    <property type="molecule type" value="Genomic_DNA"/>
</dbReference>
<dbReference type="PANTHER" id="PTHR46140:SF1">
    <property type="entry name" value="VACUOLAR TRANSPORTER CHAPERONE COMPLEX SUBUNIT 4-RELATED"/>
    <property type="match status" value="1"/>
</dbReference>
<name>A0AAN7YP64_9MYCE</name>
<keyword evidence="2 6" id="KW-0812">Transmembrane</keyword>
<accession>A0AAN7YP64</accession>
<evidence type="ECO:0000256" key="6">
    <source>
        <dbReference type="SAM" id="Phobius"/>
    </source>
</evidence>
<gene>
    <name evidence="8" type="ORF">RB653_008241</name>
</gene>
<evidence type="ECO:0000313" key="9">
    <source>
        <dbReference type="Proteomes" id="UP001344447"/>
    </source>
</evidence>
<dbReference type="Proteomes" id="UP001344447">
    <property type="component" value="Unassembled WGS sequence"/>
</dbReference>